<dbReference type="Pfam" id="PF13193">
    <property type="entry name" value="AMP-binding_C"/>
    <property type="match status" value="1"/>
</dbReference>
<gene>
    <name evidence="3" type="ORF">EJ06DRAFT_525417</name>
</gene>
<dbReference type="InterPro" id="IPR042099">
    <property type="entry name" value="ANL_N_sf"/>
</dbReference>
<dbReference type="PROSITE" id="PS00455">
    <property type="entry name" value="AMP_BINDING"/>
    <property type="match status" value="1"/>
</dbReference>
<dbReference type="SUPFAM" id="SSF56801">
    <property type="entry name" value="Acetyl-CoA synthetase-like"/>
    <property type="match status" value="1"/>
</dbReference>
<dbReference type="InterPro" id="IPR020845">
    <property type="entry name" value="AMP-binding_CS"/>
</dbReference>
<protein>
    <submittedName>
        <fullName evidence="3">4-coumarate-CoA ligase</fullName>
    </submittedName>
</protein>
<organism evidence="3 4">
    <name type="scientific">Trichodelitschia bisporula</name>
    <dbReference type="NCBI Taxonomy" id="703511"/>
    <lineage>
        <taxon>Eukaryota</taxon>
        <taxon>Fungi</taxon>
        <taxon>Dikarya</taxon>
        <taxon>Ascomycota</taxon>
        <taxon>Pezizomycotina</taxon>
        <taxon>Dothideomycetes</taxon>
        <taxon>Dothideomycetes incertae sedis</taxon>
        <taxon>Phaeotrichales</taxon>
        <taxon>Phaeotrichaceae</taxon>
        <taxon>Trichodelitschia</taxon>
    </lineage>
</organism>
<evidence type="ECO:0000259" key="1">
    <source>
        <dbReference type="Pfam" id="PF00501"/>
    </source>
</evidence>
<accession>A0A6G1I9J2</accession>
<dbReference type="EMBL" id="ML996687">
    <property type="protein sequence ID" value="KAF2404844.1"/>
    <property type="molecule type" value="Genomic_DNA"/>
</dbReference>
<dbReference type="Proteomes" id="UP000799640">
    <property type="component" value="Unassembled WGS sequence"/>
</dbReference>
<sequence length="577" mass="63044">MSAAGSIPPAQKPTPSTQLSVLHGPSYPPLITLTTAGLLDLQCRKYGDKECVVIPWTGARWTYNHLRAQSIALAKMLLDVGIRPGDRIGVFAGNCEQYVALVFAAGRIGAILVVLNNTYTAPEAIHALRHTDCRILFTTLNIGRLDNRPLLARLHEDPQCTPWLDEIVILYGEAQDFRTYAEAVALGASLPLDDQLTELHTSQQAYAIAMLLFTSGSTGIPKASSLTHHNVVNNARFIGNRMRLTSNDVLCCPPPLFHCFGLVLGLLAATTHAATTVYPAEVFDAPATLRAIHTERCTVLHGVPAMFDALFSTPRTGLDLKHLRTGIIAGSPVPRHLMEQMVAEFGMTEFTSSYGLTEASPTCFNAHVTDTVERKLHTVGTLLPHAHAKIVDREGNIVPIGTRGELCIAGYQLHAGYWRNAAKTAENMSRDDDGVLWLHTGDEAVFDAEGYASITGRFKELIIRGGENIYPLEIEERLVRHPAIERAVVVGVKHARLVEVVAAFLVCAPGERKMSFKEVREWCGQTLGRHKCPEHVFWFGELGVPAQVPLTGSGKIQKFVLRDVAERILAGGKSARL</sequence>
<proteinExistence type="predicted"/>
<reference evidence="3" key="1">
    <citation type="journal article" date="2020" name="Stud. Mycol.">
        <title>101 Dothideomycetes genomes: a test case for predicting lifestyles and emergence of pathogens.</title>
        <authorList>
            <person name="Haridas S."/>
            <person name="Albert R."/>
            <person name="Binder M."/>
            <person name="Bloem J."/>
            <person name="Labutti K."/>
            <person name="Salamov A."/>
            <person name="Andreopoulos B."/>
            <person name="Baker S."/>
            <person name="Barry K."/>
            <person name="Bills G."/>
            <person name="Bluhm B."/>
            <person name="Cannon C."/>
            <person name="Castanera R."/>
            <person name="Culley D."/>
            <person name="Daum C."/>
            <person name="Ezra D."/>
            <person name="Gonzalez J."/>
            <person name="Henrissat B."/>
            <person name="Kuo A."/>
            <person name="Liang C."/>
            <person name="Lipzen A."/>
            <person name="Lutzoni F."/>
            <person name="Magnuson J."/>
            <person name="Mondo S."/>
            <person name="Nolan M."/>
            <person name="Ohm R."/>
            <person name="Pangilinan J."/>
            <person name="Park H.-J."/>
            <person name="Ramirez L."/>
            <person name="Alfaro M."/>
            <person name="Sun H."/>
            <person name="Tritt A."/>
            <person name="Yoshinaga Y."/>
            <person name="Zwiers L.-H."/>
            <person name="Turgeon B."/>
            <person name="Goodwin S."/>
            <person name="Spatafora J."/>
            <person name="Crous P."/>
            <person name="Grigoriev I."/>
        </authorList>
    </citation>
    <scope>NUCLEOTIDE SEQUENCE</scope>
    <source>
        <strain evidence="3">CBS 262.69</strain>
    </source>
</reference>
<dbReference type="Pfam" id="PF00501">
    <property type="entry name" value="AMP-binding"/>
    <property type="match status" value="1"/>
</dbReference>
<evidence type="ECO:0000259" key="2">
    <source>
        <dbReference type="Pfam" id="PF13193"/>
    </source>
</evidence>
<keyword evidence="3" id="KW-0436">Ligase</keyword>
<dbReference type="InterPro" id="IPR000873">
    <property type="entry name" value="AMP-dep_synth/lig_dom"/>
</dbReference>
<dbReference type="InterPro" id="IPR025110">
    <property type="entry name" value="AMP-bd_C"/>
</dbReference>
<dbReference type="GO" id="GO:0031956">
    <property type="term" value="F:medium-chain fatty acid-CoA ligase activity"/>
    <property type="evidence" value="ECO:0007669"/>
    <property type="project" value="TreeGrafter"/>
</dbReference>
<dbReference type="Gene3D" id="3.30.300.30">
    <property type="match status" value="1"/>
</dbReference>
<evidence type="ECO:0000313" key="4">
    <source>
        <dbReference type="Proteomes" id="UP000799640"/>
    </source>
</evidence>
<feature type="domain" description="AMP-dependent synthetase/ligase" evidence="1">
    <location>
        <begin position="41"/>
        <end position="418"/>
    </location>
</feature>
<keyword evidence="4" id="KW-1185">Reference proteome</keyword>
<dbReference type="InterPro" id="IPR045851">
    <property type="entry name" value="AMP-bd_C_sf"/>
</dbReference>
<dbReference type="Gene3D" id="3.40.50.12780">
    <property type="entry name" value="N-terminal domain of ligase-like"/>
    <property type="match status" value="1"/>
</dbReference>
<dbReference type="OrthoDB" id="10253115at2759"/>
<name>A0A6G1I9J2_9PEZI</name>
<dbReference type="PANTHER" id="PTHR43201">
    <property type="entry name" value="ACYL-COA SYNTHETASE"/>
    <property type="match status" value="1"/>
</dbReference>
<feature type="domain" description="AMP-binding enzyme C-terminal" evidence="2">
    <location>
        <begin position="473"/>
        <end position="555"/>
    </location>
</feature>
<dbReference type="AlphaFoldDB" id="A0A6G1I9J2"/>
<dbReference type="GO" id="GO:0006631">
    <property type="term" value="P:fatty acid metabolic process"/>
    <property type="evidence" value="ECO:0007669"/>
    <property type="project" value="TreeGrafter"/>
</dbReference>
<dbReference type="PANTHER" id="PTHR43201:SF6">
    <property type="entry name" value="ACYL COA SYNTHETASE (EUROFUNG)"/>
    <property type="match status" value="1"/>
</dbReference>
<evidence type="ECO:0000313" key="3">
    <source>
        <dbReference type="EMBL" id="KAF2404844.1"/>
    </source>
</evidence>